<sequence>MADYRPQIQQLARAHQYRLHPFALKRLSDFLAEARPNEGDGQNLLRDLFTLLQKQTSASTNAQDRFVDLDRINGIISLQVSKMKGVYQHESGPAVQVVSLKEVPRTYIDPNAEEVRVQYPEGSPFFSPSSTLSTSDGPGGQVGAWRQRYRLCRRRCLRSGIYRKEIKSNAAHLGEEFLPLLVTSSLEGIGAQQQVAVLGLLVQRGEGFLLEDLRGQVKIEFELDSDPGRSVADPSVFVGTGFLVVAKGFFENSVFRVRRVELPPVERREAVLADVGPIDLFGLGPQDLTATHTIEKAAVQSVILFLAHVHLDKPRTMQHLQFFFQRMQERSEAELADTTFVLIGNFCSTPLRPAAVSHLPDVFDEADGLRVLFDQLAQCIVTHCPTGATHSHFILIPGPEDGTSLQGFLPQPPLPASVLKNFRSRVRKVSLAPNPARLRFCTHEIVVCRREFLHDLQAADTAFAESVKGATSGSNSAGRPLHSSLENFNPSTSTSASFERVAKTVVDSAHLVPDARGVTKVLWPLDHTLSLPALPHTLLLCDSTEPWECFYKDSHVINPGSFAVSTSFLWYTPSDGECNLSNVE</sequence>
<comment type="subcellular location">
    <subcellularLocation>
        <location evidence="1 6">Nucleus</location>
    </subcellularLocation>
</comment>
<name>A0A7G2CAI8_9TRYP</name>
<accession>A0A7G2CAI8</accession>
<dbReference type="VEuPathDB" id="TriTrypDB:ADEAN_000435800"/>
<dbReference type="GO" id="GO:0042276">
    <property type="term" value="P:error-prone translesion synthesis"/>
    <property type="evidence" value="ECO:0007669"/>
    <property type="project" value="TreeGrafter"/>
</dbReference>
<feature type="domain" description="DNA polymerase alpha/delta/epsilon subunit B" evidence="7">
    <location>
        <begin position="303"/>
        <end position="545"/>
    </location>
</feature>
<dbReference type="InterPro" id="IPR016266">
    <property type="entry name" value="POLE2"/>
</dbReference>
<evidence type="ECO:0000256" key="3">
    <source>
        <dbReference type="ARBA" id="ARBA00022705"/>
    </source>
</evidence>
<dbReference type="InterPro" id="IPR007185">
    <property type="entry name" value="DNA_pol_a/d/e_bsu"/>
</dbReference>
<keyword evidence="9" id="KW-1185">Reference proteome</keyword>
<dbReference type="EMBL" id="LR877151">
    <property type="protein sequence ID" value="CAD2216880.1"/>
    <property type="molecule type" value="Genomic_DNA"/>
</dbReference>
<proteinExistence type="inferred from homology"/>
<evidence type="ECO:0000256" key="1">
    <source>
        <dbReference type="ARBA" id="ARBA00004123"/>
    </source>
</evidence>
<evidence type="ECO:0000256" key="6">
    <source>
        <dbReference type="PIRNR" id="PIRNR000799"/>
    </source>
</evidence>
<protein>
    <recommendedName>
        <fullName evidence="6">DNA polymerase epsilon subunit</fullName>
    </recommendedName>
    <alternativeName>
        <fullName evidence="6">DNA polymerase II subunit 2</fullName>
    </alternativeName>
</protein>
<dbReference type="PIRSF" id="PIRSF000799">
    <property type="entry name" value="DNA_pol_eps_2"/>
    <property type="match status" value="1"/>
</dbReference>
<evidence type="ECO:0000256" key="4">
    <source>
        <dbReference type="ARBA" id="ARBA00023125"/>
    </source>
</evidence>
<evidence type="ECO:0000313" key="9">
    <source>
        <dbReference type="Proteomes" id="UP000515908"/>
    </source>
</evidence>
<keyword evidence="3 6" id="KW-0235">DNA replication</keyword>
<dbReference type="Gene3D" id="3.60.21.60">
    <property type="match status" value="1"/>
</dbReference>
<reference evidence="8 9" key="1">
    <citation type="submission" date="2020-08" db="EMBL/GenBank/DDBJ databases">
        <authorList>
            <person name="Newling K."/>
            <person name="Davey J."/>
            <person name="Forrester S."/>
        </authorList>
    </citation>
    <scope>NUCLEOTIDE SEQUENCE [LARGE SCALE GENOMIC DNA]</scope>
    <source>
        <strain evidence="9">Crithidia deanei Carvalho (ATCC PRA-265)</strain>
    </source>
</reference>
<evidence type="ECO:0000256" key="5">
    <source>
        <dbReference type="ARBA" id="ARBA00023242"/>
    </source>
</evidence>
<organism evidence="8 9">
    <name type="scientific">Angomonas deanei</name>
    <dbReference type="NCBI Taxonomy" id="59799"/>
    <lineage>
        <taxon>Eukaryota</taxon>
        <taxon>Discoba</taxon>
        <taxon>Euglenozoa</taxon>
        <taxon>Kinetoplastea</taxon>
        <taxon>Metakinetoplastina</taxon>
        <taxon>Trypanosomatida</taxon>
        <taxon>Trypanosomatidae</taxon>
        <taxon>Strigomonadinae</taxon>
        <taxon>Angomonas</taxon>
    </lineage>
</organism>
<dbReference type="PANTHER" id="PTHR12708">
    <property type="entry name" value="DNA POLYMERASE EPSILON SUBUNIT B"/>
    <property type="match status" value="1"/>
</dbReference>
<dbReference type="AlphaFoldDB" id="A0A7G2CAI8"/>
<dbReference type="Pfam" id="PF04042">
    <property type="entry name" value="DNA_pol_E_B"/>
    <property type="match status" value="1"/>
</dbReference>
<evidence type="ECO:0000259" key="7">
    <source>
        <dbReference type="Pfam" id="PF04042"/>
    </source>
</evidence>
<comment type="function">
    <text evidence="6">Participates in DNA repair and in chromosomal DNA replication.</text>
</comment>
<dbReference type="GO" id="GO:0006261">
    <property type="term" value="P:DNA-templated DNA replication"/>
    <property type="evidence" value="ECO:0007669"/>
    <property type="project" value="InterPro"/>
</dbReference>
<gene>
    <name evidence="8" type="ORF">ADEAN_000435800</name>
</gene>
<comment type="similarity">
    <text evidence="2 6">Belongs to the DNA polymerase epsilon subunit B family.</text>
</comment>
<keyword evidence="4 6" id="KW-0238">DNA-binding</keyword>
<evidence type="ECO:0000313" key="8">
    <source>
        <dbReference type="EMBL" id="CAD2216880.1"/>
    </source>
</evidence>
<dbReference type="PANTHER" id="PTHR12708:SF0">
    <property type="entry name" value="DNA POLYMERASE EPSILON SUBUNIT 2"/>
    <property type="match status" value="1"/>
</dbReference>
<dbReference type="GO" id="GO:0008622">
    <property type="term" value="C:epsilon DNA polymerase complex"/>
    <property type="evidence" value="ECO:0007669"/>
    <property type="project" value="UniProtKB-UniRule"/>
</dbReference>
<dbReference type="GO" id="GO:0003677">
    <property type="term" value="F:DNA binding"/>
    <property type="evidence" value="ECO:0007669"/>
    <property type="project" value="UniProtKB-UniRule"/>
</dbReference>
<evidence type="ECO:0000256" key="2">
    <source>
        <dbReference type="ARBA" id="ARBA00009560"/>
    </source>
</evidence>
<keyword evidence="5 6" id="KW-0539">Nucleus</keyword>
<dbReference type="Proteomes" id="UP000515908">
    <property type="component" value="Chromosome 07"/>
</dbReference>